<dbReference type="Gene3D" id="1.10.540.10">
    <property type="entry name" value="Acyl-CoA dehydrogenase/oxidase, N-terminal domain"/>
    <property type="match status" value="1"/>
</dbReference>
<accession>A0A939HFN1</accession>
<sequence>MPTADFFDFESLLSVQEQRKLNELRRFLATEIAPYAGQWWEKAEFP</sequence>
<dbReference type="GO" id="GO:0050660">
    <property type="term" value="F:flavin adenine dinucleotide binding"/>
    <property type="evidence" value="ECO:0007669"/>
    <property type="project" value="InterPro"/>
</dbReference>
<dbReference type="AlphaFoldDB" id="A0A939HFN1"/>
<dbReference type="GO" id="GO:0016627">
    <property type="term" value="F:oxidoreductase activity, acting on the CH-CH group of donors"/>
    <property type="evidence" value="ECO:0007669"/>
    <property type="project" value="InterPro"/>
</dbReference>
<protein>
    <submittedName>
        <fullName evidence="1">Acyl-CoA dehydrogenase</fullName>
    </submittedName>
</protein>
<feature type="non-terminal residue" evidence="1">
    <location>
        <position position="46"/>
    </location>
</feature>
<dbReference type="Proteomes" id="UP000664164">
    <property type="component" value="Unassembled WGS sequence"/>
</dbReference>
<evidence type="ECO:0000313" key="1">
    <source>
        <dbReference type="EMBL" id="MBO1270047.1"/>
    </source>
</evidence>
<evidence type="ECO:0000313" key="2">
    <source>
        <dbReference type="Proteomes" id="UP000664164"/>
    </source>
</evidence>
<proteinExistence type="predicted"/>
<dbReference type="EMBL" id="JAFNLL010000144">
    <property type="protein sequence ID" value="MBO1270047.1"/>
    <property type="molecule type" value="Genomic_DNA"/>
</dbReference>
<name>A0A939HFN1_9MICC</name>
<organism evidence="1 2">
    <name type="scientific">Arthrobacter cavernae</name>
    <dbReference type="NCBI Taxonomy" id="2817681"/>
    <lineage>
        <taxon>Bacteria</taxon>
        <taxon>Bacillati</taxon>
        <taxon>Actinomycetota</taxon>
        <taxon>Actinomycetes</taxon>
        <taxon>Micrococcales</taxon>
        <taxon>Micrococcaceae</taxon>
        <taxon>Arthrobacter</taxon>
    </lineage>
</organism>
<dbReference type="InterPro" id="IPR037069">
    <property type="entry name" value="AcylCoA_DH/ox_N_sf"/>
</dbReference>
<keyword evidence="2" id="KW-1185">Reference proteome</keyword>
<reference evidence="1" key="1">
    <citation type="submission" date="2021-03" db="EMBL/GenBank/DDBJ databases">
        <title>A new species, PO-11, isolated from a karst cave deposit.</title>
        <authorList>
            <person name="Zhaoxiaoyong W."/>
        </authorList>
    </citation>
    <scope>NUCLEOTIDE SEQUENCE</scope>
    <source>
        <strain evidence="1">PO-11</strain>
    </source>
</reference>
<comment type="caution">
    <text evidence="1">The sequence shown here is derived from an EMBL/GenBank/DDBJ whole genome shotgun (WGS) entry which is preliminary data.</text>
</comment>
<gene>
    <name evidence="1" type="ORF">J1902_19190</name>
</gene>